<proteinExistence type="predicted"/>
<protein>
    <submittedName>
        <fullName evidence="1">Uncharacterized protein</fullName>
    </submittedName>
</protein>
<dbReference type="Proteomes" id="UP001064027">
    <property type="component" value="Chromosome"/>
</dbReference>
<name>A0ACD4C6I9_9BACI</name>
<dbReference type="EMBL" id="CP104558">
    <property type="protein sequence ID" value="UXH44057.1"/>
    <property type="molecule type" value="Genomic_DNA"/>
</dbReference>
<organism evidence="1 2">
    <name type="scientific">Rossellomorea vietnamensis</name>
    <dbReference type="NCBI Taxonomy" id="218284"/>
    <lineage>
        <taxon>Bacteria</taxon>
        <taxon>Bacillati</taxon>
        <taxon>Bacillota</taxon>
        <taxon>Bacilli</taxon>
        <taxon>Bacillales</taxon>
        <taxon>Bacillaceae</taxon>
        <taxon>Rossellomorea</taxon>
    </lineage>
</organism>
<keyword evidence="2" id="KW-1185">Reference proteome</keyword>
<gene>
    <name evidence="1" type="ORF">N5C46_20855</name>
</gene>
<sequence length="489" mass="55491">MNNQIRRELEKIEIPDELHSRARLGVEKAKSEFNVPSHPTIKEKKPSPVLSSKGKKQLYKRLSIIAAALLLIASTLTFTPVIAAIQEVYDKIFSSKHIDDSGVRNAVLSGDGQILDQTYIDEEHDITVHFERLLTDDKETKLLLTYQSEKTDLKDYYIDLFEGVSSINLVVGKEKRKLKNVGWGSRFYDSKENKVVSALSFESLKDYEGKDIRLEIDQLTTYKDNRRDSVETTWPLEFTIKPAAVSERRTVELNKTFTYRRETYTVRRVEFSKLETRVVVTGSDTGDPKDKSGKVYNVMSKLERQFLHSRKNSKGYGYSVDGEKSGVFIKAGGEKVEPIFSKGEVDGDNDEYIMTFAPVAVKNQKDCILEVGDAVDIPLTKSGKVIQKKVEDEKSEMEALLADSGFTLIPLSTEEEEEIKQYLKTYPKEFSNDRKPIGKLKRLNSKILDVSISERSGAVSHVMVSTPEEAKKIREDNGLSFIPVYLKQN</sequence>
<accession>A0ACD4C6I9</accession>
<evidence type="ECO:0000313" key="1">
    <source>
        <dbReference type="EMBL" id="UXH44057.1"/>
    </source>
</evidence>
<evidence type="ECO:0000313" key="2">
    <source>
        <dbReference type="Proteomes" id="UP001064027"/>
    </source>
</evidence>
<reference evidence="1" key="1">
    <citation type="submission" date="2022-09" db="EMBL/GenBank/DDBJ databases">
        <title>Complete genome sequence of Rossellomorea vietnamensis strain RL-WG62, a newly isolated PGPR with the potential for plant salinity stress alleviation.</title>
        <authorList>
            <person name="Ren L."/>
            <person name="Wang G."/>
            <person name="Hu H."/>
        </authorList>
    </citation>
    <scope>NUCLEOTIDE SEQUENCE</scope>
    <source>
        <strain evidence="1">RL-WG62</strain>
    </source>
</reference>